<dbReference type="Pfam" id="PF09365">
    <property type="entry name" value="DUF2461"/>
    <property type="match status" value="1"/>
</dbReference>
<dbReference type="PANTHER" id="PTHR36452:SF1">
    <property type="entry name" value="DUF2461 DOMAIN-CONTAINING PROTEIN"/>
    <property type="match status" value="1"/>
</dbReference>
<protein>
    <submittedName>
        <fullName evidence="1">TIGR02453 family protein</fullName>
    </submittedName>
</protein>
<sequence length="213" mass="23243">MSDPFATLVPDATGFLSDLARNNTRDWFLAHKPTYEDKLKAPAMALLDIIAADLGTGTGTKLFRAHRDVRFSKDKTPYHTHLHMLWSLPSESGPRPALFFGIGLDYVSVGAGFMGFDKTALPIWRAGVDGAQGAEIAAKLDRLAADGLRIGAPELKRVPAPYDKDHPQGALLRRKALTVWHDLDKAEIANPVTAIRATHQRLAPLLGSLQAIF</sequence>
<keyword evidence="2" id="KW-1185">Reference proteome</keyword>
<evidence type="ECO:0000313" key="1">
    <source>
        <dbReference type="EMBL" id="MCL6284467.1"/>
    </source>
</evidence>
<organism evidence="1 2">
    <name type="scientific">Ruegeria spongiae</name>
    <dbReference type="NCBI Taxonomy" id="2942209"/>
    <lineage>
        <taxon>Bacteria</taxon>
        <taxon>Pseudomonadati</taxon>
        <taxon>Pseudomonadota</taxon>
        <taxon>Alphaproteobacteria</taxon>
        <taxon>Rhodobacterales</taxon>
        <taxon>Roseobacteraceae</taxon>
        <taxon>Ruegeria</taxon>
    </lineage>
</organism>
<dbReference type="InterPro" id="IPR012808">
    <property type="entry name" value="CHP02453"/>
</dbReference>
<dbReference type="Proteomes" id="UP001203880">
    <property type="component" value="Unassembled WGS sequence"/>
</dbReference>
<dbReference type="PANTHER" id="PTHR36452">
    <property type="entry name" value="CHROMOSOME 12, WHOLE GENOME SHOTGUN SEQUENCE"/>
    <property type="match status" value="1"/>
</dbReference>
<accession>A0ABT0Q3U8</accession>
<proteinExistence type="predicted"/>
<name>A0ABT0Q3U8_9RHOB</name>
<dbReference type="RefSeq" id="WP_249710508.1">
    <property type="nucleotide sequence ID" value="NZ_JAMFMB010000015.1"/>
</dbReference>
<dbReference type="PIRSF" id="PIRSF028451">
    <property type="entry name" value="UCP028451"/>
    <property type="match status" value="1"/>
</dbReference>
<dbReference type="InterPro" id="IPR015996">
    <property type="entry name" value="UCP028451"/>
</dbReference>
<evidence type="ECO:0000313" key="2">
    <source>
        <dbReference type="Proteomes" id="UP001203880"/>
    </source>
</evidence>
<comment type="caution">
    <text evidence="1">The sequence shown here is derived from an EMBL/GenBank/DDBJ whole genome shotgun (WGS) entry which is preliminary data.</text>
</comment>
<gene>
    <name evidence="1" type="ORF">M3P21_13110</name>
</gene>
<reference evidence="1" key="1">
    <citation type="submission" date="2022-05" db="EMBL/GenBank/DDBJ databases">
        <authorList>
            <person name="Park J.-S."/>
        </authorList>
    </citation>
    <scope>NUCLEOTIDE SEQUENCE</scope>
    <source>
        <strain evidence="1">2012CJ41-6</strain>
    </source>
</reference>
<dbReference type="NCBIfam" id="TIGR02453">
    <property type="entry name" value="TIGR02453 family protein"/>
    <property type="match status" value="1"/>
</dbReference>
<dbReference type="EMBL" id="JAMFMB010000015">
    <property type="protein sequence ID" value="MCL6284467.1"/>
    <property type="molecule type" value="Genomic_DNA"/>
</dbReference>